<dbReference type="OrthoDB" id="4640500at2"/>
<proteinExistence type="predicted"/>
<sequence>MMWDDEFDVVCCGSGSGVLACAIAAADAELDVLLAQPRAESRHDADAPLLGPGIEDPETREYLDALSADVGSLPTGPNDVELTVRSVRAPAPPRPGSPIAPFYGARLRDWAVQCLLSPYGVLYTRLTDRETKVMQTATGEDIEVKVIGSVPSGAAAVSALDEWLTAQTRDRDIPTYENSALERIVFEEDEIVGVVLDTPEGSRAVRVRHGIAIAGRLNGPARGALPVGTPDGELEVGLVGHSASRFARVELLATDLSAESSRSEYCSSGPARDGGRSHVRHWRKADRNPPLG</sequence>
<dbReference type="Gene3D" id="3.50.50.60">
    <property type="entry name" value="FAD/NAD(P)-binding domain"/>
    <property type="match status" value="1"/>
</dbReference>
<dbReference type="KEGG" id="mdx:BTO20_24305"/>
<dbReference type="AlphaFoldDB" id="A0A1Y0C829"/>
<evidence type="ECO:0008006" key="4">
    <source>
        <dbReference type="Google" id="ProtNLM"/>
    </source>
</evidence>
<reference evidence="2 3" key="1">
    <citation type="submission" date="2017-04" db="EMBL/GenBank/DDBJ databases">
        <title>Whole Genome Sequence of 1,4-Dioxane Degrading Bacterium Mycobacterium dioxanotrophicus PH-06.</title>
        <authorList>
            <person name="He Y."/>
        </authorList>
    </citation>
    <scope>NUCLEOTIDE SEQUENCE [LARGE SCALE GENOMIC DNA]</scope>
    <source>
        <strain evidence="2 3">PH-06</strain>
    </source>
</reference>
<evidence type="ECO:0000313" key="3">
    <source>
        <dbReference type="Proteomes" id="UP000195331"/>
    </source>
</evidence>
<accession>A0A1Y0C829</accession>
<protein>
    <recommendedName>
        <fullName evidence="4">FAD-dependent oxidoreductase 2 FAD binding domain-containing protein</fullName>
    </recommendedName>
</protein>
<gene>
    <name evidence="2" type="ORF">BTO20_24305</name>
</gene>
<organism evidence="2 3">
    <name type="scientific">Mycobacterium dioxanotrophicus</name>
    <dbReference type="NCBI Taxonomy" id="482462"/>
    <lineage>
        <taxon>Bacteria</taxon>
        <taxon>Bacillati</taxon>
        <taxon>Actinomycetota</taxon>
        <taxon>Actinomycetes</taxon>
        <taxon>Mycobacteriales</taxon>
        <taxon>Mycobacteriaceae</taxon>
        <taxon>Mycobacterium</taxon>
    </lineage>
</organism>
<dbReference type="EMBL" id="CP020809">
    <property type="protein sequence ID" value="ART71252.1"/>
    <property type="molecule type" value="Genomic_DNA"/>
</dbReference>
<keyword evidence="3" id="KW-1185">Reference proteome</keyword>
<dbReference type="RefSeq" id="WP_087078649.1">
    <property type="nucleotide sequence ID" value="NZ_CP020809.1"/>
</dbReference>
<name>A0A1Y0C829_9MYCO</name>
<feature type="region of interest" description="Disordered" evidence="1">
    <location>
        <begin position="262"/>
        <end position="292"/>
    </location>
</feature>
<evidence type="ECO:0000313" key="2">
    <source>
        <dbReference type="EMBL" id="ART71252.1"/>
    </source>
</evidence>
<dbReference type="InterPro" id="IPR036188">
    <property type="entry name" value="FAD/NAD-bd_sf"/>
</dbReference>
<dbReference type="SUPFAM" id="SSF51905">
    <property type="entry name" value="FAD/NAD(P)-binding domain"/>
    <property type="match status" value="1"/>
</dbReference>
<evidence type="ECO:0000256" key="1">
    <source>
        <dbReference type="SAM" id="MobiDB-lite"/>
    </source>
</evidence>
<dbReference type="Proteomes" id="UP000195331">
    <property type="component" value="Chromosome"/>
</dbReference>